<accession>A0ABN2W1V5</accession>
<evidence type="ECO:0000313" key="3">
    <source>
        <dbReference type="Proteomes" id="UP001501480"/>
    </source>
</evidence>
<dbReference type="Pfam" id="PF07683">
    <property type="entry name" value="CobW_C"/>
    <property type="match status" value="1"/>
</dbReference>
<dbReference type="SUPFAM" id="SSF90002">
    <property type="entry name" value="Hypothetical protein YjiA, C-terminal domain"/>
    <property type="match status" value="1"/>
</dbReference>
<dbReference type="Proteomes" id="UP001501480">
    <property type="component" value="Unassembled WGS sequence"/>
</dbReference>
<dbReference type="PANTHER" id="PTHR43603">
    <property type="entry name" value="COBW DOMAIN-CONTAINING PROTEIN DDB_G0274527"/>
    <property type="match status" value="1"/>
</dbReference>
<dbReference type="SMART" id="SM00833">
    <property type="entry name" value="CobW_C"/>
    <property type="match status" value="1"/>
</dbReference>
<dbReference type="InterPro" id="IPR051927">
    <property type="entry name" value="Zn_Chap_cDPG_Synth"/>
</dbReference>
<dbReference type="InterPro" id="IPR027417">
    <property type="entry name" value="P-loop_NTPase"/>
</dbReference>
<protein>
    <submittedName>
        <fullName evidence="2">GTP-binding protein</fullName>
    </submittedName>
</protein>
<dbReference type="PANTHER" id="PTHR43603:SF1">
    <property type="entry name" value="ZINC-REGULATED GTPASE METALLOPROTEIN ACTIVATOR 1"/>
    <property type="match status" value="1"/>
</dbReference>
<organism evidence="2 3">
    <name type="scientific">Aeromicrobium halocynthiae</name>
    <dbReference type="NCBI Taxonomy" id="560557"/>
    <lineage>
        <taxon>Bacteria</taxon>
        <taxon>Bacillati</taxon>
        <taxon>Actinomycetota</taxon>
        <taxon>Actinomycetes</taxon>
        <taxon>Propionibacteriales</taxon>
        <taxon>Nocardioidaceae</taxon>
        <taxon>Aeromicrobium</taxon>
    </lineage>
</organism>
<proteinExistence type="predicted"/>
<dbReference type="RefSeq" id="WP_344327206.1">
    <property type="nucleotide sequence ID" value="NZ_BAAAPY010000005.1"/>
</dbReference>
<dbReference type="Pfam" id="PF02492">
    <property type="entry name" value="cobW"/>
    <property type="match status" value="1"/>
</dbReference>
<dbReference type="Gene3D" id="3.40.50.300">
    <property type="entry name" value="P-loop containing nucleotide triphosphate hydrolases"/>
    <property type="match status" value="1"/>
</dbReference>
<feature type="domain" description="CobW C-terminal" evidence="1">
    <location>
        <begin position="240"/>
        <end position="330"/>
    </location>
</feature>
<sequence length="361" mass="38658">MSLTTPTVLVTGVSPDAMAATTVGLQFDLPSAVVVQHTLDVRTQRLTRIVSDVTGVIEHVHHDLEHACVSCALREDVVPTLERLARSRRWGAIVVHLPVAAEALQVCRVVSLQPSPAPHVRIAAVVAAVEGEQACDDLLGDDLLRDRGLHTSEEDDRGAAETFAAMVEYADAVVVSGPADEQALEVVGALARPGVDVVGDPCALDGAALVDGSLHDHRRTEQWVDVVRRGRLPDLVGRDVWRLDLRSDRPLHPGRLLAEIEAIGGGPRRSRGCFWLPSRPGDVCVWDGAGGQVSIGHSSSWGLKDPLTRIVVTGLDDGAADIRAAFDACLLSDTEIAHRGTFWEVGEDGLEPWLGPIRRAA</sequence>
<dbReference type="EMBL" id="BAAAPY010000005">
    <property type="protein sequence ID" value="GAA2078621.1"/>
    <property type="molecule type" value="Genomic_DNA"/>
</dbReference>
<dbReference type="InterPro" id="IPR011629">
    <property type="entry name" value="CobW-like_C"/>
</dbReference>
<gene>
    <name evidence="2" type="ORF">GCM10009821_18130</name>
</gene>
<keyword evidence="3" id="KW-1185">Reference proteome</keyword>
<reference evidence="2 3" key="1">
    <citation type="journal article" date="2019" name="Int. J. Syst. Evol. Microbiol.">
        <title>The Global Catalogue of Microorganisms (GCM) 10K type strain sequencing project: providing services to taxonomists for standard genome sequencing and annotation.</title>
        <authorList>
            <consortium name="The Broad Institute Genomics Platform"/>
            <consortium name="The Broad Institute Genome Sequencing Center for Infectious Disease"/>
            <person name="Wu L."/>
            <person name="Ma J."/>
        </authorList>
    </citation>
    <scope>NUCLEOTIDE SEQUENCE [LARGE SCALE GENOMIC DNA]</scope>
    <source>
        <strain evidence="2 3">JCM 15749</strain>
    </source>
</reference>
<dbReference type="InterPro" id="IPR003495">
    <property type="entry name" value="CobW/HypB/UreG_nucleotide-bd"/>
</dbReference>
<name>A0ABN2W1V5_9ACTN</name>
<evidence type="ECO:0000259" key="1">
    <source>
        <dbReference type="SMART" id="SM00833"/>
    </source>
</evidence>
<evidence type="ECO:0000313" key="2">
    <source>
        <dbReference type="EMBL" id="GAA2078621.1"/>
    </source>
</evidence>
<comment type="caution">
    <text evidence="2">The sequence shown here is derived from an EMBL/GenBank/DDBJ whole genome shotgun (WGS) entry which is preliminary data.</text>
</comment>